<keyword evidence="13" id="KW-1185">Reference proteome</keyword>
<feature type="compositionally biased region" description="Basic and acidic residues" evidence="10">
    <location>
        <begin position="252"/>
        <end position="269"/>
    </location>
</feature>
<dbReference type="Pfam" id="PF00676">
    <property type="entry name" value="E1_dh"/>
    <property type="match status" value="1"/>
</dbReference>
<comment type="cofactor">
    <cofactor evidence="1 8">
        <name>thiamine diphosphate</name>
        <dbReference type="ChEBI" id="CHEBI:58937"/>
    </cofactor>
</comment>
<evidence type="ECO:0000256" key="10">
    <source>
        <dbReference type="SAM" id="MobiDB-lite"/>
    </source>
</evidence>
<keyword evidence="6 8" id="KW-0786">Thiamine pyrophosphate</keyword>
<evidence type="ECO:0000313" key="12">
    <source>
        <dbReference type="EMBL" id="APS00008.1"/>
    </source>
</evidence>
<proteinExistence type="predicted"/>
<dbReference type="STRING" id="1882918.BCY86_04385"/>
<evidence type="ECO:0000313" key="13">
    <source>
        <dbReference type="Proteomes" id="UP000185544"/>
    </source>
</evidence>
<evidence type="ECO:0000256" key="5">
    <source>
        <dbReference type="ARBA" id="ARBA00023002"/>
    </source>
</evidence>
<keyword evidence="9" id="KW-0175">Coiled coil</keyword>
<name>A0A1L6MX90_9BACT</name>
<evidence type="ECO:0000256" key="7">
    <source>
        <dbReference type="ARBA" id="ARBA00023317"/>
    </source>
</evidence>
<keyword evidence="7 8" id="KW-0670">Pyruvate</keyword>
<dbReference type="InterPro" id="IPR017597">
    <property type="entry name" value="Pyrv_DH_E1_asu_subgrp-y"/>
</dbReference>
<dbReference type="KEGG" id="pabo:BCY86_04385"/>
<dbReference type="AlphaFoldDB" id="A0A1L6MX90"/>
<protein>
    <recommendedName>
        <fullName evidence="4 8">Pyruvate dehydrogenase E1 component subunit alpha</fullName>
        <ecNumber evidence="3 8">1.2.4.1</ecNumber>
    </recommendedName>
</protein>
<dbReference type="CDD" id="cd02000">
    <property type="entry name" value="TPP_E1_PDC_ADC_BCADC"/>
    <property type="match status" value="1"/>
</dbReference>
<dbReference type="GO" id="GO:0006086">
    <property type="term" value="P:pyruvate decarboxylation to acetyl-CoA"/>
    <property type="evidence" value="ECO:0007669"/>
    <property type="project" value="InterPro"/>
</dbReference>
<dbReference type="SUPFAM" id="SSF52518">
    <property type="entry name" value="Thiamin diphosphate-binding fold (THDP-binding)"/>
    <property type="match status" value="1"/>
</dbReference>
<keyword evidence="5 8" id="KW-0560">Oxidoreductase</keyword>
<feature type="region of interest" description="Disordered" evidence="10">
    <location>
        <begin position="247"/>
        <end position="269"/>
    </location>
</feature>
<evidence type="ECO:0000256" key="8">
    <source>
        <dbReference type="RuleBase" id="RU361139"/>
    </source>
</evidence>
<dbReference type="OrthoDB" id="9766715at2"/>
<feature type="domain" description="Dehydrogenase E1 component" evidence="11">
    <location>
        <begin position="17"/>
        <end position="312"/>
    </location>
</feature>
<dbReference type="EC" id="1.2.4.1" evidence="3 8"/>
<evidence type="ECO:0000256" key="4">
    <source>
        <dbReference type="ARBA" id="ARBA00014159"/>
    </source>
</evidence>
<dbReference type="Gene3D" id="3.40.50.970">
    <property type="match status" value="1"/>
</dbReference>
<evidence type="ECO:0000256" key="9">
    <source>
        <dbReference type="SAM" id="Coils"/>
    </source>
</evidence>
<organism evidence="12 13">
    <name type="scientific">Pajaroellobacter abortibovis</name>
    <dbReference type="NCBI Taxonomy" id="1882918"/>
    <lineage>
        <taxon>Bacteria</taxon>
        <taxon>Pseudomonadati</taxon>
        <taxon>Myxococcota</taxon>
        <taxon>Polyangia</taxon>
        <taxon>Polyangiales</taxon>
        <taxon>Polyangiaceae</taxon>
    </lineage>
</organism>
<comment type="subunit">
    <text evidence="2 8">Heterodimer of an alpha and a beta chain.</text>
</comment>
<dbReference type="GO" id="GO:0004739">
    <property type="term" value="F:pyruvate dehydrogenase (acetyl-transferring) activity"/>
    <property type="evidence" value="ECO:0007669"/>
    <property type="project" value="UniProtKB-UniRule"/>
</dbReference>
<evidence type="ECO:0000259" key="11">
    <source>
        <dbReference type="Pfam" id="PF00676"/>
    </source>
</evidence>
<dbReference type="InterPro" id="IPR029061">
    <property type="entry name" value="THDP-binding"/>
</dbReference>
<dbReference type="EMBL" id="CP016908">
    <property type="protein sequence ID" value="APS00008.1"/>
    <property type="molecule type" value="Genomic_DNA"/>
</dbReference>
<accession>A0A1L6MX90</accession>
<evidence type="ECO:0000256" key="2">
    <source>
        <dbReference type="ARBA" id="ARBA00011870"/>
    </source>
</evidence>
<gene>
    <name evidence="8" type="primary">pdhA</name>
    <name evidence="12" type="ORF">BCY86_04385</name>
</gene>
<sequence length="326" mass="36174">MSTPTVKQEQLQALYRSMVVIRRAEEECARAYAHGKIGGFLHLYIGQEAIAVGATAALQPEDYVVTTYRDHGLALAKGMPLRTFFAELLGKVTGCSKGLGGSMHLFDREHNMLGGYGIVGGHIPLATGIAFASKYQNDKRVTLCFFGDGAVSIAGFHEGISLAALWRLPIVFICENNEYSMGTPLSRTLSVEDITLKASGYGIPHDRFFSDDVLEVQKRISPAVERARNESMPTLIEIRTYRYRGHSMSDPGKYRTPEEVEERKKRDPIAHARTSLLKQGVTEQALKQMEREIEEEIAEGLRFAEESHEPDVSILGPTTYDGPFAF</sequence>
<dbReference type="NCBIfam" id="TIGR03182">
    <property type="entry name" value="PDH_E1_alph_y"/>
    <property type="match status" value="1"/>
</dbReference>
<dbReference type="Proteomes" id="UP000185544">
    <property type="component" value="Chromosome"/>
</dbReference>
<reference evidence="12 13" key="1">
    <citation type="submission" date="2016-08" db="EMBL/GenBank/DDBJ databases">
        <title>Identification and validation of antigenic proteins from Pajaroellobacter abortibovis using de-novo genome sequence assembly and reverse vaccinology.</title>
        <authorList>
            <person name="Welly B.T."/>
            <person name="Miller M.R."/>
            <person name="Stott J.L."/>
            <person name="Blanchard M.T."/>
            <person name="Islas-Trejo A.D."/>
            <person name="O'Rourke S.M."/>
            <person name="Young A.E."/>
            <person name="Medrano J.F."/>
            <person name="Van Eenennaam A.L."/>
        </authorList>
    </citation>
    <scope>NUCLEOTIDE SEQUENCE [LARGE SCALE GENOMIC DNA]</scope>
    <source>
        <strain evidence="12 13">BTF92-0548A/99-0131</strain>
    </source>
</reference>
<dbReference type="PANTHER" id="PTHR11516">
    <property type="entry name" value="PYRUVATE DEHYDROGENASE E1 COMPONENT, ALPHA SUBUNIT BACTERIAL AND ORGANELLAR"/>
    <property type="match status" value="1"/>
</dbReference>
<evidence type="ECO:0000256" key="6">
    <source>
        <dbReference type="ARBA" id="ARBA00023052"/>
    </source>
</evidence>
<evidence type="ECO:0000256" key="1">
    <source>
        <dbReference type="ARBA" id="ARBA00001964"/>
    </source>
</evidence>
<comment type="function">
    <text evidence="8">The pyruvate dehydrogenase complex catalyzes the overall conversion of pyruvate to acetyl-CoA and CO(2).</text>
</comment>
<dbReference type="InterPro" id="IPR001017">
    <property type="entry name" value="DH_E1"/>
</dbReference>
<dbReference type="InterPro" id="IPR050642">
    <property type="entry name" value="PDH_E1_Alpha_Subunit"/>
</dbReference>
<feature type="coiled-coil region" evidence="9">
    <location>
        <begin position="279"/>
        <end position="306"/>
    </location>
</feature>
<comment type="catalytic activity">
    <reaction evidence="8">
        <text>N(6)-[(R)-lipoyl]-L-lysyl-[protein] + pyruvate + H(+) = N(6)-[(R)-S(8)-acetyldihydrolipoyl]-L-lysyl-[protein] + CO2</text>
        <dbReference type="Rhea" id="RHEA:19189"/>
        <dbReference type="Rhea" id="RHEA-COMP:10474"/>
        <dbReference type="Rhea" id="RHEA-COMP:10478"/>
        <dbReference type="ChEBI" id="CHEBI:15361"/>
        <dbReference type="ChEBI" id="CHEBI:15378"/>
        <dbReference type="ChEBI" id="CHEBI:16526"/>
        <dbReference type="ChEBI" id="CHEBI:83099"/>
        <dbReference type="ChEBI" id="CHEBI:83111"/>
        <dbReference type="EC" id="1.2.4.1"/>
    </reaction>
</comment>
<evidence type="ECO:0000256" key="3">
    <source>
        <dbReference type="ARBA" id="ARBA00012281"/>
    </source>
</evidence>
<dbReference type="PANTHER" id="PTHR11516:SF60">
    <property type="entry name" value="PYRUVATE DEHYDROGENASE E1 COMPONENT SUBUNIT ALPHA"/>
    <property type="match status" value="1"/>
</dbReference>
<dbReference type="RefSeq" id="WP_075276674.1">
    <property type="nucleotide sequence ID" value="NZ_CP016908.1"/>
</dbReference>